<accession>A0A975BFE5</accession>
<name>A0A975BFE5_9BACT</name>
<sequence>MFPHPLTVSFLAVSPFFLSRIIKSADEKYALNRTFPRSYASHGNTFWTL</sequence>
<reference evidence="1" key="1">
    <citation type="journal article" date="2021" name="Microb. Physiol.">
        <title>Proteogenomic Insights into the Physiology of Marine, Sulfate-Reducing, Filamentous Desulfonema limicola and Desulfonema magnum.</title>
        <authorList>
            <person name="Schnaars V."/>
            <person name="Wohlbrand L."/>
            <person name="Scheve S."/>
            <person name="Hinrichs C."/>
            <person name="Reinhardt R."/>
            <person name="Rabus R."/>
        </authorList>
    </citation>
    <scope>NUCLEOTIDE SEQUENCE</scope>
    <source>
        <strain evidence="1">4be13</strain>
    </source>
</reference>
<gene>
    <name evidence="1" type="ORF">dnm_002820</name>
</gene>
<organism evidence="1 2">
    <name type="scientific">Desulfonema magnum</name>
    <dbReference type="NCBI Taxonomy" id="45655"/>
    <lineage>
        <taxon>Bacteria</taxon>
        <taxon>Pseudomonadati</taxon>
        <taxon>Thermodesulfobacteriota</taxon>
        <taxon>Desulfobacteria</taxon>
        <taxon>Desulfobacterales</taxon>
        <taxon>Desulfococcaceae</taxon>
        <taxon>Desulfonema</taxon>
    </lineage>
</organism>
<dbReference type="Proteomes" id="UP000663722">
    <property type="component" value="Chromosome"/>
</dbReference>
<evidence type="ECO:0000313" key="1">
    <source>
        <dbReference type="EMBL" id="QTA84288.1"/>
    </source>
</evidence>
<protein>
    <submittedName>
        <fullName evidence="1">Uncharacterized protein</fullName>
    </submittedName>
</protein>
<keyword evidence="2" id="KW-1185">Reference proteome</keyword>
<dbReference type="AlphaFoldDB" id="A0A975BFE5"/>
<dbReference type="EMBL" id="CP061800">
    <property type="protein sequence ID" value="QTA84288.1"/>
    <property type="molecule type" value="Genomic_DNA"/>
</dbReference>
<dbReference type="KEGG" id="dmm:dnm_002820"/>
<evidence type="ECO:0000313" key="2">
    <source>
        <dbReference type="Proteomes" id="UP000663722"/>
    </source>
</evidence>
<proteinExistence type="predicted"/>